<evidence type="ECO:0000313" key="3">
    <source>
        <dbReference type="EMBL" id="GFY42148.1"/>
    </source>
</evidence>
<dbReference type="InterPro" id="IPR010285">
    <property type="entry name" value="DNA_helicase_pif1-like_DEAD"/>
</dbReference>
<dbReference type="GO" id="GO:0000723">
    <property type="term" value="P:telomere maintenance"/>
    <property type="evidence" value="ECO:0007669"/>
    <property type="project" value="InterPro"/>
</dbReference>
<keyword evidence="1" id="KW-0227">DNA damage</keyword>
<organism evidence="3 4">
    <name type="scientific">Trichonephila inaurata madagascariensis</name>
    <dbReference type="NCBI Taxonomy" id="2747483"/>
    <lineage>
        <taxon>Eukaryota</taxon>
        <taxon>Metazoa</taxon>
        <taxon>Ecdysozoa</taxon>
        <taxon>Arthropoda</taxon>
        <taxon>Chelicerata</taxon>
        <taxon>Arachnida</taxon>
        <taxon>Araneae</taxon>
        <taxon>Araneomorphae</taxon>
        <taxon>Entelegynae</taxon>
        <taxon>Araneoidea</taxon>
        <taxon>Nephilidae</taxon>
        <taxon>Trichonephila</taxon>
        <taxon>Trichonephila inaurata</taxon>
    </lineage>
</organism>
<name>A0A8X6WVK9_9ARAC</name>
<dbReference type="EC" id="5.6.2.3" evidence="1"/>
<reference evidence="3" key="1">
    <citation type="submission" date="2020-08" db="EMBL/GenBank/DDBJ databases">
        <title>Multicomponent nature underlies the extraordinary mechanical properties of spider dragline silk.</title>
        <authorList>
            <person name="Kono N."/>
            <person name="Nakamura H."/>
            <person name="Mori M."/>
            <person name="Yoshida Y."/>
            <person name="Ohtoshi R."/>
            <person name="Malay A.D."/>
            <person name="Moran D.A.P."/>
            <person name="Tomita M."/>
            <person name="Numata K."/>
            <person name="Arakawa K."/>
        </authorList>
    </citation>
    <scope>NUCLEOTIDE SEQUENCE</scope>
</reference>
<keyword evidence="4" id="KW-1185">Reference proteome</keyword>
<proteinExistence type="inferred from homology"/>
<keyword evidence="1" id="KW-0378">Hydrolase</keyword>
<keyword evidence="1" id="KW-0234">DNA repair</keyword>
<evidence type="ECO:0000313" key="4">
    <source>
        <dbReference type="Proteomes" id="UP000886998"/>
    </source>
</evidence>
<evidence type="ECO:0000256" key="1">
    <source>
        <dbReference type="RuleBase" id="RU363044"/>
    </source>
</evidence>
<dbReference type="GO" id="GO:0006281">
    <property type="term" value="P:DNA repair"/>
    <property type="evidence" value="ECO:0007669"/>
    <property type="project" value="UniProtKB-KW"/>
</dbReference>
<keyword evidence="1" id="KW-0547">Nucleotide-binding</keyword>
<accession>A0A8X6WVK9</accession>
<dbReference type="GO" id="GO:0016787">
    <property type="term" value="F:hydrolase activity"/>
    <property type="evidence" value="ECO:0007669"/>
    <property type="project" value="UniProtKB-KW"/>
</dbReference>
<keyword evidence="1" id="KW-0347">Helicase</keyword>
<comment type="cofactor">
    <cofactor evidence="1">
        <name>Mg(2+)</name>
        <dbReference type="ChEBI" id="CHEBI:18420"/>
    </cofactor>
</comment>
<protein>
    <recommendedName>
        <fullName evidence="1">ATP-dependent DNA helicase</fullName>
        <ecNumber evidence="1">5.6.2.3</ecNumber>
    </recommendedName>
</protein>
<dbReference type="GO" id="GO:0005524">
    <property type="term" value="F:ATP binding"/>
    <property type="evidence" value="ECO:0007669"/>
    <property type="project" value="UniProtKB-KW"/>
</dbReference>
<dbReference type="GO" id="GO:0043139">
    <property type="term" value="F:5'-3' DNA helicase activity"/>
    <property type="evidence" value="ECO:0007669"/>
    <property type="project" value="UniProtKB-EC"/>
</dbReference>
<dbReference type="OrthoDB" id="10050779at2759"/>
<sequence>MLNPEQRTIFDAVIRAIQDVGQVSPKSFSVDAFAGSSKSFIFNAIVHSVGGLGEIVVPVKVLLIPEERVVKESTAEKTFGSSGFETENLSGKAILWPKNEDSLKIKEQILAPRQHLTYLV</sequence>
<comment type="similarity">
    <text evidence="1">Belongs to the helicase family.</text>
</comment>
<dbReference type="Proteomes" id="UP000886998">
    <property type="component" value="Unassembled WGS sequence"/>
</dbReference>
<gene>
    <name evidence="3" type="ORF">TNIN_261981</name>
</gene>
<dbReference type="AlphaFoldDB" id="A0A8X6WVK9"/>
<dbReference type="EMBL" id="BMAV01002906">
    <property type="protein sequence ID" value="GFY42148.1"/>
    <property type="molecule type" value="Genomic_DNA"/>
</dbReference>
<evidence type="ECO:0000259" key="2">
    <source>
        <dbReference type="Pfam" id="PF05970"/>
    </source>
</evidence>
<dbReference type="Pfam" id="PF05970">
    <property type="entry name" value="PIF1"/>
    <property type="match status" value="1"/>
</dbReference>
<comment type="caution">
    <text evidence="3">The sequence shown here is derived from an EMBL/GenBank/DDBJ whole genome shotgun (WGS) entry which is preliminary data.</text>
</comment>
<keyword evidence="1" id="KW-0067">ATP-binding</keyword>
<comment type="catalytic activity">
    <reaction evidence="1">
        <text>ATP + H2O = ADP + phosphate + H(+)</text>
        <dbReference type="Rhea" id="RHEA:13065"/>
        <dbReference type="ChEBI" id="CHEBI:15377"/>
        <dbReference type="ChEBI" id="CHEBI:15378"/>
        <dbReference type="ChEBI" id="CHEBI:30616"/>
        <dbReference type="ChEBI" id="CHEBI:43474"/>
        <dbReference type="ChEBI" id="CHEBI:456216"/>
        <dbReference type="EC" id="5.6.2.3"/>
    </reaction>
</comment>
<dbReference type="GO" id="GO:0006310">
    <property type="term" value="P:DNA recombination"/>
    <property type="evidence" value="ECO:0007669"/>
    <property type="project" value="UniProtKB-KW"/>
</dbReference>
<feature type="domain" description="DNA helicase Pif1-like DEAD-box helicase" evidence="2">
    <location>
        <begin position="1"/>
        <end position="59"/>
    </location>
</feature>
<keyword evidence="1" id="KW-0233">DNA recombination</keyword>